<reference evidence="3 4" key="1">
    <citation type="journal article" date="2024" name="Microbiol. Resour. Announc.">
        <title>Genome annotations for the ascomycete fungi Trichoderma harzianum, Trichoderma aggressivum, and Purpureocillium lilacinum.</title>
        <authorList>
            <person name="Beijen E.P.W."/>
            <person name="Ohm R.A."/>
        </authorList>
    </citation>
    <scope>NUCLEOTIDE SEQUENCE [LARGE SCALE GENOMIC DNA]</scope>
    <source>
        <strain evidence="3 4">CBS 150709</strain>
    </source>
</reference>
<accession>A0ABR0BCS8</accession>
<gene>
    <name evidence="3" type="ORF">Purlil1_13945</name>
</gene>
<name>A0ABR0BCS8_PURLI</name>
<keyword evidence="1" id="KW-0732">Signal</keyword>
<dbReference type="Proteomes" id="UP001287286">
    <property type="component" value="Unassembled WGS sequence"/>
</dbReference>
<dbReference type="EMBL" id="JAWRVI010000374">
    <property type="protein sequence ID" value="KAK4066210.1"/>
    <property type="molecule type" value="Genomic_DNA"/>
</dbReference>
<feature type="chain" id="PRO_5046931050" description="DUF7136 domain-containing protein" evidence="1">
    <location>
        <begin position="18"/>
        <end position="278"/>
    </location>
</feature>
<protein>
    <recommendedName>
        <fullName evidence="2">DUF7136 domain-containing protein</fullName>
    </recommendedName>
</protein>
<evidence type="ECO:0000313" key="3">
    <source>
        <dbReference type="EMBL" id="KAK4066210.1"/>
    </source>
</evidence>
<keyword evidence="4" id="KW-1185">Reference proteome</keyword>
<organism evidence="3 4">
    <name type="scientific">Purpureocillium lilacinum</name>
    <name type="common">Paecilomyces lilacinus</name>
    <dbReference type="NCBI Taxonomy" id="33203"/>
    <lineage>
        <taxon>Eukaryota</taxon>
        <taxon>Fungi</taxon>
        <taxon>Dikarya</taxon>
        <taxon>Ascomycota</taxon>
        <taxon>Pezizomycotina</taxon>
        <taxon>Sordariomycetes</taxon>
        <taxon>Hypocreomycetidae</taxon>
        <taxon>Hypocreales</taxon>
        <taxon>Ophiocordycipitaceae</taxon>
        <taxon>Purpureocillium</taxon>
    </lineage>
</organism>
<evidence type="ECO:0000256" key="1">
    <source>
        <dbReference type="SAM" id="SignalP"/>
    </source>
</evidence>
<feature type="signal peptide" evidence="1">
    <location>
        <begin position="1"/>
        <end position="17"/>
    </location>
</feature>
<feature type="domain" description="DUF7136" evidence="2">
    <location>
        <begin position="23"/>
        <end position="222"/>
    </location>
</feature>
<evidence type="ECO:0000259" key="2">
    <source>
        <dbReference type="Pfam" id="PF23584"/>
    </source>
</evidence>
<comment type="caution">
    <text evidence="3">The sequence shown here is derived from an EMBL/GenBank/DDBJ whole genome shotgun (WGS) entry which is preliminary data.</text>
</comment>
<dbReference type="Pfam" id="PF23584">
    <property type="entry name" value="DUF7136"/>
    <property type="match status" value="1"/>
</dbReference>
<proteinExistence type="predicted"/>
<sequence length="278" mass="29994">MQLTHLSALAMAVLARAADQVRFPATGDISIVFPRNSTYGVAAPFPIILGLRNSPVLLSFSTELYWAVDCTNRTLFGRGQLEGDNELPPLADPFFYINATDALADKYGNGNSFPSWRDGDKDECTLAWEFRFVTNCTDRPDGGFRIDGGAFPERRGTVRFTLKPEAILPRDAIQRYEGCPEPGTAVKVEANQTGCAHFANDAAQDPKPCDLNVKAVASSLAAMVVTPTTTLDLTAVTKTASDAPRTTSVSSGNNEAASDWNAPGWLWVQSIVILALAF</sequence>
<evidence type="ECO:0000313" key="4">
    <source>
        <dbReference type="Proteomes" id="UP001287286"/>
    </source>
</evidence>
<dbReference type="InterPro" id="IPR055560">
    <property type="entry name" value="DUF7136"/>
</dbReference>